<gene>
    <name evidence="4" type="ORF">UT19_C0005G0040</name>
</gene>
<keyword evidence="2" id="KW-0812">Transmembrane</keyword>
<dbReference type="Pfam" id="PF12146">
    <property type="entry name" value="Hydrolase_4"/>
    <property type="match status" value="1"/>
</dbReference>
<keyword evidence="2" id="KW-0472">Membrane</keyword>
<keyword evidence="1" id="KW-0378">Hydrolase</keyword>
<accession>A0A0G0M130</accession>
<dbReference type="InterPro" id="IPR029058">
    <property type="entry name" value="AB_hydrolase_fold"/>
</dbReference>
<sequence length="374" mass="41978">MFLKRKLTIFLGIFVIVAGFLYFARNKLVYFSRNKSVSNVINDLTDNPNLNLENEGGLENAQHPLSIEALRRGEYPGSDIVVEQTLESGSNYKRYIVSYKSEGLKIYGLFTVPNGNRPENGWPVIIFNHGYIPPAHYKTTERYIAYVDSFARNGYIVFKPDYRGHGNSEGDASGGYGSNAYTIDVLNAVASIKKLKDPSSTPFGRSGSIVDADRIGMWGHSMGGSITLKAMVTTKDIKAGVIWAGVVGSYQDLLENWRRRRPTLAVTSFPQARRWRQELVERYGEPSENPEFWASISATSFLSDISGPLQLHHAPSDTHVPYEFSQSLEKLMKEAEKEVELYAYEGDDHNLSKNFSLAIKRSVEFFDKNLKGGD</sequence>
<feature type="domain" description="Serine aminopeptidase S33" evidence="3">
    <location>
        <begin position="125"/>
        <end position="271"/>
    </location>
</feature>
<dbReference type="SUPFAM" id="SSF53474">
    <property type="entry name" value="alpha/beta-Hydrolases"/>
    <property type="match status" value="1"/>
</dbReference>
<dbReference type="STRING" id="1618573.UT19_C0005G0040"/>
<dbReference type="Proteomes" id="UP000034932">
    <property type="component" value="Unassembled WGS sequence"/>
</dbReference>
<organism evidence="4 5">
    <name type="scientific">Candidatus Woesebacteria bacterium GW2011_GWB1_39_10b</name>
    <dbReference type="NCBI Taxonomy" id="1618573"/>
    <lineage>
        <taxon>Bacteria</taxon>
        <taxon>Candidatus Woeseibacteriota</taxon>
    </lineage>
</organism>
<evidence type="ECO:0000259" key="3">
    <source>
        <dbReference type="Pfam" id="PF12146"/>
    </source>
</evidence>
<dbReference type="InterPro" id="IPR050261">
    <property type="entry name" value="FrsA_esterase"/>
</dbReference>
<protein>
    <recommendedName>
        <fullName evidence="3">Serine aminopeptidase S33 domain-containing protein</fullName>
    </recommendedName>
</protein>
<dbReference type="Gene3D" id="3.40.50.1820">
    <property type="entry name" value="alpha/beta hydrolase"/>
    <property type="match status" value="1"/>
</dbReference>
<reference evidence="4 5" key="1">
    <citation type="journal article" date="2015" name="Nature">
        <title>rRNA introns, odd ribosomes, and small enigmatic genomes across a large radiation of phyla.</title>
        <authorList>
            <person name="Brown C.T."/>
            <person name="Hug L.A."/>
            <person name="Thomas B.C."/>
            <person name="Sharon I."/>
            <person name="Castelle C.J."/>
            <person name="Singh A."/>
            <person name="Wilkins M.J."/>
            <person name="Williams K.H."/>
            <person name="Banfield J.F."/>
        </authorList>
    </citation>
    <scope>NUCLEOTIDE SEQUENCE [LARGE SCALE GENOMIC DNA]</scope>
</reference>
<dbReference type="PATRIC" id="fig|1618573.3.peg.446"/>
<comment type="caution">
    <text evidence="4">The sequence shown here is derived from an EMBL/GenBank/DDBJ whole genome shotgun (WGS) entry which is preliminary data.</text>
</comment>
<evidence type="ECO:0000313" key="5">
    <source>
        <dbReference type="Proteomes" id="UP000034932"/>
    </source>
</evidence>
<dbReference type="PANTHER" id="PTHR22946:SF9">
    <property type="entry name" value="POLYKETIDE TRANSFERASE AF380"/>
    <property type="match status" value="1"/>
</dbReference>
<dbReference type="EMBL" id="LBVW01000005">
    <property type="protein sequence ID" value="KKQ94025.1"/>
    <property type="molecule type" value="Genomic_DNA"/>
</dbReference>
<evidence type="ECO:0000256" key="1">
    <source>
        <dbReference type="ARBA" id="ARBA00022801"/>
    </source>
</evidence>
<dbReference type="InterPro" id="IPR022742">
    <property type="entry name" value="Hydrolase_4"/>
</dbReference>
<dbReference type="AlphaFoldDB" id="A0A0G0M130"/>
<name>A0A0G0M130_9BACT</name>
<evidence type="ECO:0000313" key="4">
    <source>
        <dbReference type="EMBL" id="KKQ94025.1"/>
    </source>
</evidence>
<proteinExistence type="predicted"/>
<feature type="transmembrane region" description="Helical" evidence="2">
    <location>
        <begin position="7"/>
        <end position="24"/>
    </location>
</feature>
<dbReference type="PANTHER" id="PTHR22946">
    <property type="entry name" value="DIENELACTONE HYDROLASE DOMAIN-CONTAINING PROTEIN-RELATED"/>
    <property type="match status" value="1"/>
</dbReference>
<dbReference type="GO" id="GO:0052689">
    <property type="term" value="F:carboxylic ester hydrolase activity"/>
    <property type="evidence" value="ECO:0007669"/>
    <property type="project" value="UniProtKB-ARBA"/>
</dbReference>
<keyword evidence="2" id="KW-1133">Transmembrane helix</keyword>
<evidence type="ECO:0000256" key="2">
    <source>
        <dbReference type="SAM" id="Phobius"/>
    </source>
</evidence>